<dbReference type="InterPro" id="IPR006175">
    <property type="entry name" value="YjgF/YER057c/UK114"/>
</dbReference>
<dbReference type="RefSeq" id="WP_284481563.1">
    <property type="nucleotide sequence ID" value="NZ_JASNJD010000009.1"/>
</dbReference>
<dbReference type="InterPro" id="IPR035959">
    <property type="entry name" value="RutC-like_sf"/>
</dbReference>
<evidence type="ECO:0000313" key="2">
    <source>
        <dbReference type="EMBL" id="MDK3018757.1"/>
    </source>
</evidence>
<comment type="similarity">
    <text evidence="1">Belongs to the RutC family.</text>
</comment>
<dbReference type="EMBL" id="JASNJD010000009">
    <property type="protein sequence ID" value="MDK3018757.1"/>
    <property type="molecule type" value="Genomic_DNA"/>
</dbReference>
<protein>
    <submittedName>
        <fullName evidence="2">Rid family detoxifying hydrolase</fullName>
    </submittedName>
</protein>
<dbReference type="CDD" id="cd00448">
    <property type="entry name" value="YjgF_YER057c_UK114_family"/>
    <property type="match status" value="1"/>
</dbReference>
<gene>
    <name evidence="2" type="ORF">QO033_13820</name>
</gene>
<sequence>MSDDLEMIRVPNISDFLEGNKVPISPAIRANGFLFISGAPPIDPETGELVRGDIATQTDVVMRHIGAILKASDSSFDKVVKVTIYCTNSAYFRIVNEVYMKYFGDHKPTRTFVTVASWPMEFDIEIECMAVA</sequence>
<evidence type="ECO:0000256" key="1">
    <source>
        <dbReference type="ARBA" id="ARBA00010552"/>
    </source>
</evidence>
<dbReference type="PANTHER" id="PTHR11803">
    <property type="entry name" value="2-IMINOBUTANOATE/2-IMINOPROPANOATE DEAMINASE RIDA"/>
    <property type="match status" value="1"/>
</dbReference>
<organism evidence="2 3">
    <name type="scientific">Pseudodonghicola flavimaris</name>
    <dbReference type="NCBI Taxonomy" id="3050036"/>
    <lineage>
        <taxon>Bacteria</taxon>
        <taxon>Pseudomonadati</taxon>
        <taxon>Pseudomonadota</taxon>
        <taxon>Alphaproteobacteria</taxon>
        <taxon>Rhodobacterales</taxon>
        <taxon>Paracoccaceae</taxon>
        <taxon>Pseudodonghicola</taxon>
    </lineage>
</organism>
<proteinExistence type="inferred from homology"/>
<accession>A0ABT7F2B8</accession>
<dbReference type="InterPro" id="IPR006056">
    <property type="entry name" value="RidA"/>
</dbReference>
<dbReference type="Gene3D" id="3.30.1330.40">
    <property type="entry name" value="RutC-like"/>
    <property type="match status" value="1"/>
</dbReference>
<dbReference type="PANTHER" id="PTHR11803:SF39">
    <property type="entry name" value="2-IMINOBUTANOATE_2-IMINOPROPANOATE DEAMINASE"/>
    <property type="match status" value="1"/>
</dbReference>
<name>A0ABT7F2B8_9RHOB</name>
<evidence type="ECO:0000313" key="3">
    <source>
        <dbReference type="Proteomes" id="UP001243757"/>
    </source>
</evidence>
<keyword evidence="3" id="KW-1185">Reference proteome</keyword>
<dbReference type="NCBIfam" id="TIGR00004">
    <property type="entry name" value="Rid family detoxifying hydrolase"/>
    <property type="match status" value="1"/>
</dbReference>
<dbReference type="SUPFAM" id="SSF55298">
    <property type="entry name" value="YjgF-like"/>
    <property type="match status" value="1"/>
</dbReference>
<reference evidence="2 3" key="1">
    <citation type="submission" date="2023-05" db="EMBL/GenBank/DDBJ databases">
        <title>Pseudodonghicola sp. nov.</title>
        <authorList>
            <person name="Huang J."/>
        </authorList>
    </citation>
    <scope>NUCLEOTIDE SEQUENCE [LARGE SCALE GENOMIC DNA]</scope>
    <source>
        <strain evidence="2 3">IC7</strain>
    </source>
</reference>
<dbReference type="Pfam" id="PF01042">
    <property type="entry name" value="Ribonuc_L-PSP"/>
    <property type="match status" value="1"/>
</dbReference>
<comment type="caution">
    <text evidence="2">The sequence shown here is derived from an EMBL/GenBank/DDBJ whole genome shotgun (WGS) entry which is preliminary data.</text>
</comment>
<dbReference type="GO" id="GO:0016787">
    <property type="term" value="F:hydrolase activity"/>
    <property type="evidence" value="ECO:0007669"/>
    <property type="project" value="UniProtKB-KW"/>
</dbReference>
<dbReference type="Proteomes" id="UP001243757">
    <property type="component" value="Unassembled WGS sequence"/>
</dbReference>
<keyword evidence="2" id="KW-0378">Hydrolase</keyword>